<dbReference type="EMBL" id="JABJRC010000004">
    <property type="protein sequence ID" value="NOL42316.1"/>
    <property type="molecule type" value="Genomic_DNA"/>
</dbReference>
<dbReference type="Proteomes" id="UP000553957">
    <property type="component" value="Unassembled WGS sequence"/>
</dbReference>
<dbReference type="Gene3D" id="1.10.260.40">
    <property type="entry name" value="lambda repressor-like DNA-binding domains"/>
    <property type="match status" value="1"/>
</dbReference>
<reference evidence="6 7" key="1">
    <citation type="submission" date="2020-05" db="EMBL/GenBank/DDBJ databases">
        <title>Genome sequence of Kribbella sandramycini ATCC 39419.</title>
        <authorList>
            <person name="Maclea K.S."/>
            <person name="Fair J.L."/>
        </authorList>
    </citation>
    <scope>NUCLEOTIDE SEQUENCE [LARGE SCALE GENOMIC DNA]</scope>
    <source>
        <strain evidence="6 7">ATCC 39419</strain>
    </source>
</reference>
<dbReference type="InterPro" id="IPR000843">
    <property type="entry name" value="HTH_LacI"/>
</dbReference>
<dbReference type="CDD" id="cd01392">
    <property type="entry name" value="HTH_LacI"/>
    <property type="match status" value="1"/>
</dbReference>
<evidence type="ECO:0000256" key="3">
    <source>
        <dbReference type="ARBA" id="ARBA00023163"/>
    </source>
</evidence>
<evidence type="ECO:0000256" key="1">
    <source>
        <dbReference type="ARBA" id="ARBA00023015"/>
    </source>
</evidence>
<dbReference type="InterPro" id="IPR028082">
    <property type="entry name" value="Peripla_BP_I"/>
</dbReference>
<protein>
    <submittedName>
        <fullName evidence="5">DNA-binding LacI/PurR family transcriptional regulator</fullName>
    </submittedName>
    <submittedName>
        <fullName evidence="6">LacI family DNA-binding transcriptional regulator</fullName>
    </submittedName>
</protein>
<dbReference type="EMBL" id="JACHKF010000001">
    <property type="protein sequence ID" value="MBB6564612.1"/>
    <property type="molecule type" value="Genomic_DNA"/>
</dbReference>
<proteinExistence type="predicted"/>
<evidence type="ECO:0000313" key="7">
    <source>
        <dbReference type="Proteomes" id="UP000534306"/>
    </source>
</evidence>
<dbReference type="PANTHER" id="PTHR30146:SF153">
    <property type="entry name" value="LACTOSE OPERON REPRESSOR"/>
    <property type="match status" value="1"/>
</dbReference>
<keyword evidence="2 6" id="KW-0238">DNA-binding</keyword>
<reference evidence="5 8" key="2">
    <citation type="submission" date="2020-08" db="EMBL/GenBank/DDBJ databases">
        <title>Sequencing the genomes of 1000 actinobacteria strains.</title>
        <authorList>
            <person name="Klenk H.-P."/>
        </authorList>
    </citation>
    <scope>NUCLEOTIDE SEQUENCE [LARGE SCALE GENOMIC DNA]</scope>
    <source>
        <strain evidence="5 8">DSM 15626</strain>
    </source>
</reference>
<evidence type="ECO:0000256" key="2">
    <source>
        <dbReference type="ARBA" id="ARBA00023125"/>
    </source>
</evidence>
<dbReference type="PROSITE" id="PS00356">
    <property type="entry name" value="HTH_LACI_1"/>
    <property type="match status" value="1"/>
</dbReference>
<dbReference type="AlphaFoldDB" id="A0A7Y4L331"/>
<dbReference type="GO" id="GO:0000976">
    <property type="term" value="F:transcription cis-regulatory region binding"/>
    <property type="evidence" value="ECO:0007669"/>
    <property type="project" value="TreeGrafter"/>
</dbReference>
<accession>A0A7Y4L331</accession>
<dbReference type="PANTHER" id="PTHR30146">
    <property type="entry name" value="LACI-RELATED TRANSCRIPTIONAL REPRESSOR"/>
    <property type="match status" value="1"/>
</dbReference>
<dbReference type="SUPFAM" id="SSF47413">
    <property type="entry name" value="lambda repressor-like DNA-binding domains"/>
    <property type="match status" value="1"/>
</dbReference>
<gene>
    <name evidence="5" type="ORF">HNR71_000249</name>
    <name evidence="6" type="ORF">HPO96_18880</name>
</gene>
<feature type="domain" description="HTH lacI-type" evidence="4">
    <location>
        <begin position="2"/>
        <end position="56"/>
    </location>
</feature>
<comment type="caution">
    <text evidence="6">The sequence shown here is derived from an EMBL/GenBank/DDBJ whole genome shotgun (WGS) entry which is preliminary data.</text>
</comment>
<evidence type="ECO:0000313" key="8">
    <source>
        <dbReference type="Proteomes" id="UP000553957"/>
    </source>
</evidence>
<dbReference type="Proteomes" id="UP000534306">
    <property type="component" value="Unassembled WGS sequence"/>
</dbReference>
<dbReference type="SMART" id="SM00354">
    <property type="entry name" value="HTH_LACI"/>
    <property type="match status" value="1"/>
</dbReference>
<dbReference type="InterPro" id="IPR010982">
    <property type="entry name" value="Lambda_DNA-bd_dom_sf"/>
</dbReference>
<name>A0A7Y4L331_9ACTN</name>
<evidence type="ECO:0000259" key="4">
    <source>
        <dbReference type="PROSITE" id="PS50932"/>
    </source>
</evidence>
<evidence type="ECO:0000313" key="5">
    <source>
        <dbReference type="EMBL" id="MBB6564612.1"/>
    </source>
</evidence>
<dbReference type="GO" id="GO:0003700">
    <property type="term" value="F:DNA-binding transcription factor activity"/>
    <property type="evidence" value="ECO:0007669"/>
    <property type="project" value="TreeGrafter"/>
</dbReference>
<keyword evidence="1" id="KW-0805">Transcription regulation</keyword>
<dbReference type="PROSITE" id="PS50932">
    <property type="entry name" value="HTH_LACI_2"/>
    <property type="match status" value="1"/>
</dbReference>
<dbReference type="Gene3D" id="3.40.50.2300">
    <property type="match status" value="4"/>
</dbReference>
<sequence>MATMREVAERAGVSIATVSFVLNGTKPVSPATRARIEAAMAELGYRRNVVARALARRRTNILAMVYPALDHRIGSAAAEFFTSAADAARTLDYHLVLWPVGSDGADLRELVGQGLADGVVLTEVQLHDPRLAILQETSTPFTLIGRTAEPGGLSYVDIDFDATVDLALQHLHDQGHRDIALISGDPRFEDYGPYVRTEAAYLRLAKDPLVVPSANTPASGKAAASRLPDHITAVLVLNEYAALGAASTRTVLPLLMTPETAALSTTPLTYLRTPAAELGRLATQALIQQLQGAPTPTPHLLPATLQERP</sequence>
<organism evidence="6 7">
    <name type="scientific">Kribbella sandramycini</name>
    <dbReference type="NCBI Taxonomy" id="60450"/>
    <lineage>
        <taxon>Bacteria</taxon>
        <taxon>Bacillati</taxon>
        <taxon>Actinomycetota</taxon>
        <taxon>Actinomycetes</taxon>
        <taxon>Propionibacteriales</taxon>
        <taxon>Kribbellaceae</taxon>
        <taxon>Kribbella</taxon>
    </lineage>
</organism>
<dbReference type="Pfam" id="PF00356">
    <property type="entry name" value="LacI"/>
    <property type="match status" value="1"/>
</dbReference>
<dbReference type="SUPFAM" id="SSF53822">
    <property type="entry name" value="Periplasmic binding protein-like I"/>
    <property type="match status" value="1"/>
</dbReference>
<keyword evidence="7" id="KW-1185">Reference proteome</keyword>
<evidence type="ECO:0000313" key="6">
    <source>
        <dbReference type="EMBL" id="NOL42316.1"/>
    </source>
</evidence>
<keyword evidence="3" id="KW-0804">Transcription</keyword>